<sequence>MSAKPPAVARSSSAGALVAPRSLASWAAAPLHRTSGGLLARAPAVAQPSTSGHAASPLREVLWPPAPAPMFLDVAGRAGAPAPFRSPQPQLPMRHAPAPSPHEAVPVHVSPRRRTASPLSQRAAETPSSAPSPPAGGAGRGSHTRGVASPRRCPAEPSPPQQRDLARCISPGGPAERSAPCAGPARCGAVPQHSWVWAHQPPEAAPRHLGQPLDAAAGPPDAARPPRSAQLSRPVPVHVSPVKAPEPQQPAQPHASSRQRSVEVAVEAGERAASPACVGAAPQQARWASGGAARAVEAVAVRVSPVRSRSSTLTCPSSAPGSQPRQRPRATEVTVTSVGPCKPVPVQPLQHHGAQSAAAVRRVVATPAADSADAGLRRCSAEPPFGERLPGEHRQGQAEPRRSRPDELQGEPRRVPEPAAAGPQARARSLSPVPIPVDRSPAKPAPLKPGMCLAEWSAAEKLVHRPVESPRAAARRRGQQGRASPTRGGKILRPCSRLKSIEEAAEASQLEAARAGALEEPGAGSEESPDDEEPDAEEASAEPQDAREPGRGLRLVEEPMRAVLPKAGSTESESGLHTPPHLGKGRWKAPFAWAAALDQELSKSEGDCAKRGSSATDILKPWKWAVHLEAPKVELTLAQRTGGCSLPPLGISALSWVNQDNHVVVELSSKRALVAVFDGHGHDAALAARRARASFEQQAPACLERLGGRPAEGLQRLFETVHEELLSDEALAATTGVSVAAALVDAVSQTVTIAHVGDPKVVIASRSGAVEFETVQHFADAAAVAAAQGAAGGRMERPPERTGGLAARCRSPGRGGRTGLWVAHALGDWEDCSAGVRRVPSISRGVPLGPESVLVAASGAVWDRIGKEAAMHYASTPSTSTEASALAILRQVRREQSRAGQTASQDGAWQSASSSTGSLAVVIVRGHSL</sequence>
<keyword evidence="3" id="KW-0378">Hydrolase</keyword>
<dbReference type="SMART" id="SM00331">
    <property type="entry name" value="PP2C_SIG"/>
    <property type="match status" value="1"/>
</dbReference>
<feature type="compositionally biased region" description="Low complexity" evidence="5">
    <location>
        <begin position="245"/>
        <end position="255"/>
    </location>
</feature>
<organism evidence="7">
    <name type="scientific">Alexandrium monilatum</name>
    <dbReference type="NCBI Taxonomy" id="311494"/>
    <lineage>
        <taxon>Eukaryota</taxon>
        <taxon>Sar</taxon>
        <taxon>Alveolata</taxon>
        <taxon>Dinophyceae</taxon>
        <taxon>Gonyaulacales</taxon>
        <taxon>Pyrocystaceae</taxon>
        <taxon>Alexandrium</taxon>
    </lineage>
</organism>
<evidence type="ECO:0000313" key="7">
    <source>
        <dbReference type="EMBL" id="CAE4609277.1"/>
    </source>
</evidence>
<comment type="subcellular location">
    <subcellularLocation>
        <location evidence="1">Membrane</location>
        <topology evidence="1">Peripheral membrane protein</topology>
    </subcellularLocation>
</comment>
<dbReference type="InterPro" id="IPR000222">
    <property type="entry name" value="PP2C_BS"/>
</dbReference>
<evidence type="ECO:0000256" key="1">
    <source>
        <dbReference type="ARBA" id="ARBA00004170"/>
    </source>
</evidence>
<evidence type="ECO:0000256" key="3">
    <source>
        <dbReference type="ARBA" id="ARBA00022801"/>
    </source>
</evidence>
<name>A0A7S4RBC1_9DINO</name>
<feature type="compositionally biased region" description="Low complexity" evidence="5">
    <location>
        <begin position="209"/>
        <end position="230"/>
    </location>
</feature>
<dbReference type="PROSITE" id="PS01032">
    <property type="entry name" value="PPM_1"/>
    <property type="match status" value="1"/>
</dbReference>
<keyword evidence="2" id="KW-0479">Metal-binding</keyword>
<reference evidence="7" key="1">
    <citation type="submission" date="2021-01" db="EMBL/GenBank/DDBJ databases">
        <authorList>
            <person name="Corre E."/>
            <person name="Pelletier E."/>
            <person name="Niang G."/>
            <person name="Scheremetjew M."/>
            <person name="Finn R."/>
            <person name="Kale V."/>
            <person name="Holt S."/>
            <person name="Cochrane G."/>
            <person name="Meng A."/>
            <person name="Brown T."/>
            <person name="Cohen L."/>
        </authorList>
    </citation>
    <scope>NUCLEOTIDE SEQUENCE</scope>
    <source>
        <strain evidence="7">CCMP3105</strain>
    </source>
</reference>
<feature type="compositionally biased region" description="Basic and acidic residues" evidence="5">
    <location>
        <begin position="544"/>
        <end position="557"/>
    </location>
</feature>
<dbReference type="PROSITE" id="PS51746">
    <property type="entry name" value="PPM_2"/>
    <property type="match status" value="1"/>
</dbReference>
<dbReference type="GO" id="GO:0004722">
    <property type="term" value="F:protein serine/threonine phosphatase activity"/>
    <property type="evidence" value="ECO:0007669"/>
    <property type="project" value="InterPro"/>
</dbReference>
<dbReference type="Gene3D" id="3.60.40.10">
    <property type="entry name" value="PPM-type phosphatase domain"/>
    <property type="match status" value="1"/>
</dbReference>
<evidence type="ECO:0000256" key="4">
    <source>
        <dbReference type="ARBA" id="ARBA00022912"/>
    </source>
</evidence>
<dbReference type="InterPro" id="IPR001932">
    <property type="entry name" value="PPM-type_phosphatase-like_dom"/>
</dbReference>
<evidence type="ECO:0000256" key="5">
    <source>
        <dbReference type="SAM" id="MobiDB-lite"/>
    </source>
</evidence>
<dbReference type="GO" id="GO:0016020">
    <property type="term" value="C:membrane"/>
    <property type="evidence" value="ECO:0007669"/>
    <property type="project" value="UniProtKB-SubCell"/>
</dbReference>
<feature type="domain" description="PPM-type phosphatase" evidence="6">
    <location>
        <begin position="640"/>
        <end position="926"/>
    </location>
</feature>
<protein>
    <recommendedName>
        <fullName evidence="6">PPM-type phosphatase domain-containing protein</fullName>
    </recommendedName>
</protein>
<evidence type="ECO:0000256" key="2">
    <source>
        <dbReference type="ARBA" id="ARBA00022723"/>
    </source>
</evidence>
<feature type="compositionally biased region" description="Low complexity" evidence="5">
    <location>
        <begin position="506"/>
        <end position="516"/>
    </location>
</feature>
<accession>A0A7S4RBC1</accession>
<feature type="region of interest" description="Disordered" evidence="5">
    <location>
        <begin position="77"/>
        <end position="266"/>
    </location>
</feature>
<feature type="compositionally biased region" description="Low complexity" evidence="5">
    <location>
        <begin position="357"/>
        <end position="369"/>
    </location>
</feature>
<dbReference type="InterPro" id="IPR036457">
    <property type="entry name" value="PPM-type-like_dom_sf"/>
</dbReference>
<dbReference type="Pfam" id="PF07228">
    <property type="entry name" value="SpoIIE"/>
    <property type="match status" value="1"/>
</dbReference>
<evidence type="ECO:0000259" key="6">
    <source>
        <dbReference type="PROSITE" id="PS51746"/>
    </source>
</evidence>
<feature type="compositionally biased region" description="Polar residues" evidence="5">
    <location>
        <begin position="312"/>
        <end position="325"/>
    </location>
</feature>
<proteinExistence type="predicted"/>
<dbReference type="PANTHER" id="PTHR47992">
    <property type="entry name" value="PROTEIN PHOSPHATASE"/>
    <property type="match status" value="1"/>
</dbReference>
<keyword evidence="4" id="KW-0904">Protein phosphatase</keyword>
<dbReference type="GO" id="GO:0046872">
    <property type="term" value="F:metal ion binding"/>
    <property type="evidence" value="ECO:0007669"/>
    <property type="project" value="UniProtKB-KW"/>
</dbReference>
<dbReference type="SUPFAM" id="SSF81606">
    <property type="entry name" value="PP2C-like"/>
    <property type="match status" value="1"/>
</dbReference>
<feature type="region of interest" description="Disordered" evidence="5">
    <location>
        <begin position="463"/>
        <end position="557"/>
    </location>
</feature>
<feature type="compositionally biased region" description="Basic and acidic residues" evidence="5">
    <location>
        <begin position="389"/>
        <end position="416"/>
    </location>
</feature>
<feature type="compositionally biased region" description="Acidic residues" evidence="5">
    <location>
        <begin position="527"/>
        <end position="540"/>
    </location>
</feature>
<dbReference type="EMBL" id="HBNR01047318">
    <property type="protein sequence ID" value="CAE4609277.1"/>
    <property type="molecule type" value="Transcribed_RNA"/>
</dbReference>
<dbReference type="AlphaFoldDB" id="A0A7S4RBC1"/>
<feature type="region of interest" description="Disordered" evidence="5">
    <location>
        <begin position="304"/>
        <end position="449"/>
    </location>
</feature>
<dbReference type="InterPro" id="IPR015655">
    <property type="entry name" value="PP2C"/>
</dbReference>
<gene>
    <name evidence="7" type="ORF">AMON00008_LOCUS32979</name>
</gene>